<dbReference type="RefSeq" id="WP_130856024.1">
    <property type="nucleotide sequence ID" value="NZ_JBHLWO010000002.1"/>
</dbReference>
<sequence>MKVLGIILIIVGAVMLIWTGFSYTKKEKVVDAGPVEINADKEKQVNWPPYLGAILIGGGIIALVSQANKGTK</sequence>
<proteinExistence type="predicted"/>
<evidence type="ECO:0000256" key="1">
    <source>
        <dbReference type="SAM" id="Phobius"/>
    </source>
</evidence>
<evidence type="ECO:0008006" key="4">
    <source>
        <dbReference type="Google" id="ProtNLM"/>
    </source>
</evidence>
<keyword evidence="1" id="KW-0472">Membrane</keyword>
<keyword evidence="3" id="KW-1185">Reference proteome</keyword>
<accession>A0ABV6HKA7</accession>
<comment type="caution">
    <text evidence="2">The sequence shown here is derived from an EMBL/GenBank/DDBJ whole genome shotgun (WGS) entry which is preliminary data.</text>
</comment>
<reference evidence="2 3" key="1">
    <citation type="submission" date="2024-09" db="EMBL/GenBank/DDBJ databases">
        <authorList>
            <person name="Sun Q."/>
            <person name="Mori K."/>
        </authorList>
    </citation>
    <scope>NUCLEOTIDE SEQUENCE [LARGE SCALE GENOMIC DNA]</scope>
    <source>
        <strain evidence="2 3">CCM 7765</strain>
    </source>
</reference>
<name>A0ABV6HKA7_9SPHI</name>
<gene>
    <name evidence="2" type="ORF">ACFFI0_13495</name>
</gene>
<dbReference type="Proteomes" id="UP001589774">
    <property type="component" value="Unassembled WGS sequence"/>
</dbReference>
<protein>
    <recommendedName>
        <fullName evidence="4">DUF3185 domain-containing protein</fullName>
    </recommendedName>
</protein>
<dbReference type="EMBL" id="JBHLWO010000002">
    <property type="protein sequence ID" value="MFC0319329.1"/>
    <property type="molecule type" value="Genomic_DNA"/>
</dbReference>
<evidence type="ECO:0000313" key="2">
    <source>
        <dbReference type="EMBL" id="MFC0319329.1"/>
    </source>
</evidence>
<feature type="transmembrane region" description="Helical" evidence="1">
    <location>
        <begin position="46"/>
        <end position="64"/>
    </location>
</feature>
<keyword evidence="1" id="KW-1133">Transmembrane helix</keyword>
<organism evidence="2 3">
    <name type="scientific">Olivibacter oleidegradans</name>
    <dbReference type="NCBI Taxonomy" id="760123"/>
    <lineage>
        <taxon>Bacteria</taxon>
        <taxon>Pseudomonadati</taxon>
        <taxon>Bacteroidota</taxon>
        <taxon>Sphingobacteriia</taxon>
        <taxon>Sphingobacteriales</taxon>
        <taxon>Sphingobacteriaceae</taxon>
        <taxon>Olivibacter</taxon>
    </lineage>
</organism>
<evidence type="ECO:0000313" key="3">
    <source>
        <dbReference type="Proteomes" id="UP001589774"/>
    </source>
</evidence>
<keyword evidence="1" id="KW-0812">Transmembrane</keyword>